<reference evidence="1 2" key="1">
    <citation type="journal article" date="2022" name="Front. Cell. Infect. Microbiol.">
        <title>The Genomes of Two Strains of Taenia crassiceps the Animal Model for the Study of Human Cysticercosis.</title>
        <authorList>
            <person name="Bobes R.J."/>
            <person name="Estrada K."/>
            <person name="Rios-Valencia D.G."/>
            <person name="Calderon-Gallegos A."/>
            <person name="de la Torre P."/>
            <person name="Carrero J.C."/>
            <person name="Sanchez-Flores A."/>
            <person name="Laclette J.P."/>
        </authorList>
    </citation>
    <scope>NUCLEOTIDE SEQUENCE [LARGE SCALE GENOMIC DNA]</scope>
    <source>
        <strain evidence="1">WFUcys</strain>
    </source>
</reference>
<organism evidence="1 2">
    <name type="scientific">Taenia crassiceps</name>
    <dbReference type="NCBI Taxonomy" id="6207"/>
    <lineage>
        <taxon>Eukaryota</taxon>
        <taxon>Metazoa</taxon>
        <taxon>Spiralia</taxon>
        <taxon>Lophotrochozoa</taxon>
        <taxon>Platyhelminthes</taxon>
        <taxon>Cestoda</taxon>
        <taxon>Eucestoda</taxon>
        <taxon>Cyclophyllidea</taxon>
        <taxon>Taeniidae</taxon>
        <taxon>Taenia</taxon>
    </lineage>
</organism>
<proteinExistence type="predicted"/>
<accession>A0ABR4QMX3</accession>
<sequence length="83" mass="9673">MPVLFETHRSRSCENTEKMVDVGGQKYSETKLRAAKLASRCKFLSFVRLLQCWSQFDMENKYGSQVRFIEGRPNVLYSDLFIG</sequence>
<keyword evidence="2" id="KW-1185">Reference proteome</keyword>
<comment type="caution">
    <text evidence="1">The sequence shown here is derived from an EMBL/GenBank/DDBJ whole genome shotgun (WGS) entry which is preliminary data.</text>
</comment>
<dbReference type="Proteomes" id="UP001651158">
    <property type="component" value="Unassembled WGS sequence"/>
</dbReference>
<gene>
    <name evidence="1" type="ORF">TcWFU_010139</name>
</gene>
<name>A0ABR4QMX3_9CEST</name>
<dbReference type="EMBL" id="JAKROA010000002">
    <property type="protein sequence ID" value="KAL5111020.1"/>
    <property type="molecule type" value="Genomic_DNA"/>
</dbReference>
<evidence type="ECO:0000313" key="2">
    <source>
        <dbReference type="Proteomes" id="UP001651158"/>
    </source>
</evidence>
<protein>
    <submittedName>
        <fullName evidence="1">Uncharacterized protein</fullName>
    </submittedName>
</protein>
<evidence type="ECO:0000313" key="1">
    <source>
        <dbReference type="EMBL" id="KAL5111020.1"/>
    </source>
</evidence>